<dbReference type="Proteomes" id="UP001320876">
    <property type="component" value="Unassembled WGS sequence"/>
</dbReference>
<dbReference type="EMBL" id="JAPDDT010000001">
    <property type="protein sequence ID" value="MCW1921683.1"/>
    <property type="molecule type" value="Genomic_DNA"/>
</dbReference>
<dbReference type="RefSeq" id="WP_264485792.1">
    <property type="nucleotide sequence ID" value="NZ_JAPDDT010000001.1"/>
</dbReference>
<comment type="caution">
    <text evidence="2">The sequence shown here is derived from an EMBL/GenBank/DDBJ whole genome shotgun (WGS) entry which is preliminary data.</text>
</comment>
<feature type="signal peptide" evidence="1">
    <location>
        <begin position="1"/>
        <end position="23"/>
    </location>
</feature>
<keyword evidence="3" id="KW-1185">Reference proteome</keyword>
<proteinExistence type="predicted"/>
<keyword evidence="1" id="KW-0732">Signal</keyword>
<organism evidence="2 3">
    <name type="scientific">Luteolibacter arcticus</name>
    <dbReference type="NCBI Taxonomy" id="1581411"/>
    <lineage>
        <taxon>Bacteria</taxon>
        <taxon>Pseudomonadati</taxon>
        <taxon>Verrucomicrobiota</taxon>
        <taxon>Verrucomicrobiia</taxon>
        <taxon>Verrucomicrobiales</taxon>
        <taxon>Verrucomicrobiaceae</taxon>
        <taxon>Luteolibacter</taxon>
    </lineage>
</organism>
<name>A0ABT3GDI4_9BACT</name>
<evidence type="ECO:0000256" key="1">
    <source>
        <dbReference type="SAM" id="SignalP"/>
    </source>
</evidence>
<feature type="chain" id="PRO_5046547086" evidence="1">
    <location>
        <begin position="24"/>
        <end position="460"/>
    </location>
</feature>
<accession>A0ABT3GDI4</accession>
<sequence length="460" mass="46068">MSHPFLFRAIPQVAIGAAFVSLAATAEAISYYKANLTSPPNLNSSGAWTDLAGGAVTTAPANNSGSDPDIWHWDNRVTAVTAASIVSMGGDVRLNTIKILDPGGAVTIDGVTRTMSISNNGGIDMSAATQDLTIGNLPTGTNSGFRILGSNFNIAINVAAGRTFTLNSKLAVNGGSGGVTVTFAGAGTSIFNDQFQASNLVLSAGEVRLNSLTGSTRNGTNTTTVNGGRLVINNTTSGSATGSGAVNVNNTGTLTGQGSMAGVVTVASGGTLIPRDGAIGSLTTGGLSLAAGSTIKWEGIDTTQADLITVNNTDGLVINGGTVELYNSGTTTPFTGTGVYKLFAFNSAGTIGGSGVSSLAVAESTKIAGQTYTFGVAAGFVTLTIEVGSRPQSFWNQDISGTWATPANWTSNGVPNAISAIANLGGAEGTPITQPRTVTLGAPATVGVLNSPSPWRVPAP</sequence>
<evidence type="ECO:0000313" key="2">
    <source>
        <dbReference type="EMBL" id="MCW1921683.1"/>
    </source>
</evidence>
<protein>
    <submittedName>
        <fullName evidence="2">Uncharacterized protein</fullName>
    </submittedName>
</protein>
<evidence type="ECO:0000313" key="3">
    <source>
        <dbReference type="Proteomes" id="UP001320876"/>
    </source>
</evidence>
<reference evidence="2 3" key="1">
    <citation type="submission" date="2022-10" db="EMBL/GenBank/DDBJ databases">
        <title>Luteolibacter arcticus strain CCTCC AB 2014275, whole genome shotgun sequencing project.</title>
        <authorList>
            <person name="Zhao G."/>
            <person name="Shen L."/>
        </authorList>
    </citation>
    <scope>NUCLEOTIDE SEQUENCE [LARGE SCALE GENOMIC DNA]</scope>
    <source>
        <strain evidence="2 3">CCTCC AB 2014275</strain>
    </source>
</reference>
<gene>
    <name evidence="2" type="ORF">OKA05_03905</name>
</gene>